<dbReference type="Pfam" id="PF00825">
    <property type="entry name" value="Ribonuclease_P"/>
    <property type="match status" value="1"/>
</dbReference>
<evidence type="ECO:0000256" key="4">
    <source>
        <dbReference type="ARBA" id="ARBA00022759"/>
    </source>
</evidence>
<keyword evidence="4 7" id="KW-0255">Endonuclease</keyword>
<dbReference type="Gene3D" id="3.30.230.10">
    <property type="match status" value="1"/>
</dbReference>
<evidence type="ECO:0000256" key="1">
    <source>
        <dbReference type="ARBA" id="ARBA00002663"/>
    </source>
</evidence>
<comment type="catalytic activity">
    <reaction evidence="7">
        <text>Endonucleolytic cleavage of RNA, removing 5'-extranucleotides from tRNA precursor.</text>
        <dbReference type="EC" id="3.1.26.5"/>
    </reaction>
</comment>
<keyword evidence="2 7" id="KW-0819">tRNA processing</keyword>
<keyword evidence="10" id="KW-1185">Reference proteome</keyword>
<dbReference type="PANTHER" id="PTHR33992">
    <property type="entry name" value="RIBONUCLEASE P PROTEIN COMPONENT"/>
    <property type="match status" value="1"/>
</dbReference>
<dbReference type="KEGG" id="xcl:G4Z02_03960"/>
<dbReference type="GO" id="GO:0030677">
    <property type="term" value="C:ribonuclease P complex"/>
    <property type="evidence" value="ECO:0007669"/>
    <property type="project" value="TreeGrafter"/>
</dbReference>
<gene>
    <name evidence="7 9" type="primary">rnpA</name>
    <name evidence="9" type="ORF">G4Z02_03960</name>
</gene>
<comment type="similarity">
    <text evidence="7">Belongs to the RnpA family.</text>
</comment>
<organism evidence="9 10">
    <name type="scientific">Candidatus Xianfuyuplasma coldseepsis</name>
    <dbReference type="NCBI Taxonomy" id="2782163"/>
    <lineage>
        <taxon>Bacteria</taxon>
        <taxon>Bacillati</taxon>
        <taxon>Mycoplasmatota</taxon>
        <taxon>Mollicutes</taxon>
        <taxon>Candidatus Izemoplasmatales</taxon>
        <taxon>Candidatus Izemoplasmataceae</taxon>
        <taxon>Candidatus Xianfuyuplasma</taxon>
    </lineage>
</organism>
<sequence>MKKEYRVKKGSEIEAIIKHRQSAGNKYFVVYTKKNHEQSHFRFAVSVPKKYGNAVERNKIKRQIREVIAKYGVVDVVDIFIVVKSTAKGLSFQSITETLTNLIDKQLKRGESK</sequence>
<proteinExistence type="inferred from homology"/>
<keyword evidence="3 7" id="KW-0540">Nuclease</keyword>
<comment type="subunit">
    <text evidence="7">Consists of a catalytic RNA component (M1 or rnpB) and a protein subunit.</text>
</comment>
<dbReference type="PANTHER" id="PTHR33992:SF1">
    <property type="entry name" value="RIBONUCLEASE P PROTEIN COMPONENT"/>
    <property type="match status" value="1"/>
</dbReference>
<dbReference type="NCBIfam" id="TIGR00188">
    <property type="entry name" value="rnpA"/>
    <property type="match status" value="1"/>
</dbReference>
<dbReference type="InterPro" id="IPR000100">
    <property type="entry name" value="RNase_P"/>
</dbReference>
<accession>A0A7L7KQE7</accession>
<evidence type="ECO:0000256" key="2">
    <source>
        <dbReference type="ARBA" id="ARBA00022694"/>
    </source>
</evidence>
<dbReference type="InterPro" id="IPR014721">
    <property type="entry name" value="Ribsml_uS5_D2-typ_fold_subgr"/>
</dbReference>
<evidence type="ECO:0000256" key="7">
    <source>
        <dbReference type="HAMAP-Rule" id="MF_00227"/>
    </source>
</evidence>
<dbReference type="GO" id="GO:0000049">
    <property type="term" value="F:tRNA binding"/>
    <property type="evidence" value="ECO:0007669"/>
    <property type="project" value="UniProtKB-UniRule"/>
</dbReference>
<dbReference type="GO" id="GO:0042781">
    <property type="term" value="F:3'-tRNA processing endoribonuclease activity"/>
    <property type="evidence" value="ECO:0007669"/>
    <property type="project" value="TreeGrafter"/>
</dbReference>
<dbReference type="InterPro" id="IPR020539">
    <property type="entry name" value="RNase_P_CS"/>
</dbReference>
<dbReference type="GO" id="GO:0004526">
    <property type="term" value="F:ribonuclease P activity"/>
    <property type="evidence" value="ECO:0007669"/>
    <property type="project" value="UniProtKB-UniRule"/>
</dbReference>
<dbReference type="InterPro" id="IPR020568">
    <property type="entry name" value="Ribosomal_Su5_D2-typ_SF"/>
</dbReference>
<name>A0A7L7KQE7_9MOLU</name>
<comment type="function">
    <text evidence="1 7">RNaseP catalyzes the removal of the 5'-leader sequence from pre-tRNA to produce the mature 5'-terminus. It can also cleave other RNA substrates such as 4.5S RNA. The protein component plays an auxiliary but essential role in vivo by binding to the 5'-leader sequence and broadening the substrate specificity of the ribozyme.</text>
</comment>
<evidence type="ECO:0000313" key="10">
    <source>
        <dbReference type="Proteomes" id="UP000514720"/>
    </source>
</evidence>
<dbReference type="EC" id="3.1.26.5" evidence="7 8"/>
<keyword evidence="6 7" id="KW-0694">RNA-binding</keyword>
<dbReference type="HAMAP" id="MF_00227">
    <property type="entry name" value="RNase_P"/>
    <property type="match status" value="1"/>
</dbReference>
<dbReference type="PROSITE" id="PS00648">
    <property type="entry name" value="RIBONUCLEASE_P"/>
    <property type="match status" value="1"/>
</dbReference>
<dbReference type="EMBL" id="CP048914">
    <property type="protein sequence ID" value="QMS84943.1"/>
    <property type="molecule type" value="Genomic_DNA"/>
</dbReference>
<evidence type="ECO:0000313" key="9">
    <source>
        <dbReference type="EMBL" id="QMS84943.1"/>
    </source>
</evidence>
<evidence type="ECO:0000256" key="5">
    <source>
        <dbReference type="ARBA" id="ARBA00022801"/>
    </source>
</evidence>
<reference evidence="9 10" key="1">
    <citation type="submission" date="2020-02" db="EMBL/GenBank/DDBJ databases">
        <authorList>
            <person name="Zheng R.K."/>
            <person name="Sun C.M."/>
        </authorList>
    </citation>
    <scope>NUCLEOTIDE SEQUENCE [LARGE SCALE GENOMIC DNA]</scope>
    <source>
        <strain evidence="10">zrk13</strain>
    </source>
</reference>
<evidence type="ECO:0000256" key="8">
    <source>
        <dbReference type="NCBIfam" id="TIGR00188"/>
    </source>
</evidence>
<dbReference type="GO" id="GO:0001682">
    <property type="term" value="P:tRNA 5'-leader removal"/>
    <property type="evidence" value="ECO:0007669"/>
    <property type="project" value="UniProtKB-UniRule"/>
</dbReference>
<protein>
    <recommendedName>
        <fullName evidence="7 8">Ribonuclease P protein component</fullName>
        <shortName evidence="7">RNase P protein</shortName>
        <shortName evidence="7">RNaseP protein</shortName>
        <ecNumber evidence="7 8">3.1.26.5</ecNumber>
    </recommendedName>
    <alternativeName>
        <fullName evidence="7">Protein C5</fullName>
    </alternativeName>
</protein>
<dbReference type="AlphaFoldDB" id="A0A7L7KQE7"/>
<dbReference type="RefSeq" id="WP_258878566.1">
    <property type="nucleotide sequence ID" value="NZ_CP048914.1"/>
</dbReference>
<dbReference type="Proteomes" id="UP000514720">
    <property type="component" value="Chromosome"/>
</dbReference>
<keyword evidence="5 7" id="KW-0378">Hydrolase</keyword>
<dbReference type="SUPFAM" id="SSF54211">
    <property type="entry name" value="Ribosomal protein S5 domain 2-like"/>
    <property type="match status" value="1"/>
</dbReference>
<evidence type="ECO:0000256" key="6">
    <source>
        <dbReference type="ARBA" id="ARBA00022884"/>
    </source>
</evidence>
<evidence type="ECO:0000256" key="3">
    <source>
        <dbReference type="ARBA" id="ARBA00022722"/>
    </source>
</evidence>